<protein>
    <submittedName>
        <fullName evidence="1">Uncharacterized protein</fullName>
    </submittedName>
</protein>
<proteinExistence type="predicted"/>
<sequence>MSIWICPRCLRDDDRQSHHLYGQTVCKRCDYKKGSIRKYEKITEAAEKRVNEMRKSLGSLF</sequence>
<organism evidence="1">
    <name type="scientific">marine sediment metagenome</name>
    <dbReference type="NCBI Taxonomy" id="412755"/>
    <lineage>
        <taxon>unclassified sequences</taxon>
        <taxon>metagenomes</taxon>
        <taxon>ecological metagenomes</taxon>
    </lineage>
</organism>
<accession>A0A0F9RS52</accession>
<comment type="caution">
    <text evidence="1">The sequence shown here is derived from an EMBL/GenBank/DDBJ whole genome shotgun (WGS) entry which is preliminary data.</text>
</comment>
<dbReference type="EMBL" id="LAZR01000798">
    <property type="protein sequence ID" value="KKN57554.1"/>
    <property type="molecule type" value="Genomic_DNA"/>
</dbReference>
<dbReference type="AlphaFoldDB" id="A0A0F9RS52"/>
<gene>
    <name evidence="1" type="ORF">LCGC14_0561000</name>
</gene>
<evidence type="ECO:0000313" key="1">
    <source>
        <dbReference type="EMBL" id="KKN57554.1"/>
    </source>
</evidence>
<reference evidence="1" key="1">
    <citation type="journal article" date="2015" name="Nature">
        <title>Complex archaea that bridge the gap between prokaryotes and eukaryotes.</title>
        <authorList>
            <person name="Spang A."/>
            <person name="Saw J.H."/>
            <person name="Jorgensen S.L."/>
            <person name="Zaremba-Niedzwiedzka K."/>
            <person name="Martijn J."/>
            <person name="Lind A.E."/>
            <person name="van Eijk R."/>
            <person name="Schleper C."/>
            <person name="Guy L."/>
            <person name="Ettema T.J."/>
        </authorList>
    </citation>
    <scope>NUCLEOTIDE SEQUENCE</scope>
</reference>
<name>A0A0F9RS52_9ZZZZ</name>